<dbReference type="EMBL" id="LYPB01000063">
    <property type="protein sequence ID" value="OAS18733.1"/>
    <property type="molecule type" value="Genomic_DNA"/>
</dbReference>
<dbReference type="Pfam" id="PF04074">
    <property type="entry name" value="DUF386"/>
    <property type="match status" value="1"/>
</dbReference>
<evidence type="ECO:0008006" key="3">
    <source>
        <dbReference type="Google" id="ProtNLM"/>
    </source>
</evidence>
<reference evidence="1 2" key="1">
    <citation type="submission" date="2016-05" db="EMBL/GenBank/DDBJ databases">
        <title>Paenibacillus sp. 1ZS3-15 nov., isolated from the rhizosphere soil.</title>
        <authorList>
            <person name="Zhang X.X."/>
            <person name="Zhang J."/>
        </authorList>
    </citation>
    <scope>NUCLEOTIDE SEQUENCE [LARGE SCALE GENOMIC DNA]</scope>
    <source>
        <strain evidence="1 2">1ZS3-15</strain>
    </source>
</reference>
<dbReference type="SUPFAM" id="SSF51197">
    <property type="entry name" value="Clavaminate synthase-like"/>
    <property type="match status" value="1"/>
</dbReference>
<dbReference type="Proteomes" id="UP000078454">
    <property type="component" value="Unassembled WGS sequence"/>
</dbReference>
<dbReference type="Gene3D" id="2.60.120.370">
    <property type="entry name" value="YhcH/YjgK/YiaL"/>
    <property type="match status" value="1"/>
</dbReference>
<dbReference type="InterPro" id="IPR037012">
    <property type="entry name" value="NanQ/TabA/YiaL_sf"/>
</dbReference>
<accession>A0A198ACR3</accession>
<evidence type="ECO:0000313" key="1">
    <source>
        <dbReference type="EMBL" id="OAS18733.1"/>
    </source>
</evidence>
<comment type="caution">
    <text evidence="1">The sequence shown here is derived from an EMBL/GenBank/DDBJ whole genome shotgun (WGS) entry which is preliminary data.</text>
</comment>
<evidence type="ECO:0000313" key="2">
    <source>
        <dbReference type="Proteomes" id="UP000078454"/>
    </source>
</evidence>
<dbReference type="AlphaFoldDB" id="A0A198ACR3"/>
<dbReference type="PANTHER" id="PTHR34986">
    <property type="entry name" value="EVOLVED BETA-GALACTOSIDASE SUBUNIT BETA"/>
    <property type="match status" value="1"/>
</dbReference>
<dbReference type="PANTHER" id="PTHR34986:SF1">
    <property type="entry name" value="PROTEIN YIAL"/>
    <property type="match status" value="1"/>
</dbReference>
<protein>
    <recommendedName>
        <fullName evidence="3">YhcH/YjgK/YiaL family protein</fullName>
    </recommendedName>
</protein>
<dbReference type="GO" id="GO:0005829">
    <property type="term" value="C:cytosol"/>
    <property type="evidence" value="ECO:0007669"/>
    <property type="project" value="TreeGrafter"/>
</dbReference>
<dbReference type="RefSeq" id="WP_068664256.1">
    <property type="nucleotide sequence ID" value="NZ_LYPB01000063.1"/>
</dbReference>
<gene>
    <name evidence="1" type="ORF">A8708_29405</name>
</gene>
<keyword evidence="2" id="KW-1185">Reference proteome</keyword>
<organism evidence="1 2">
    <name type="scientific">Paenibacillus oryzisoli</name>
    <dbReference type="NCBI Taxonomy" id="1850517"/>
    <lineage>
        <taxon>Bacteria</taxon>
        <taxon>Bacillati</taxon>
        <taxon>Bacillota</taxon>
        <taxon>Bacilli</taxon>
        <taxon>Bacillales</taxon>
        <taxon>Paenibacillaceae</taxon>
        <taxon>Paenibacillus</taxon>
    </lineage>
</organism>
<name>A0A198ACR3_9BACL</name>
<dbReference type="InterPro" id="IPR004375">
    <property type="entry name" value="NanQ/TabA/YiaL"/>
</dbReference>
<dbReference type="STRING" id="1850517.A8708_29405"/>
<sequence>MIVDSIKQLQSYESLIPGMAKIMAFLSGCSDQMENGRYEIDGNRIYASVFEYDTVSPQEMKWESHREYIDLHVPLMGQECIFWAPVEELASIVDYNPDNDCEFYSGEYRQLLKATSGLYIFFFPADGHKVKCHLDGSSHVKKIVIKIKTT</sequence>
<proteinExistence type="predicted"/>
<dbReference type="NCBIfam" id="TIGR00022">
    <property type="entry name" value="YhcH/YjgK/YiaL family protein"/>
    <property type="match status" value="1"/>
</dbReference>
<dbReference type="OrthoDB" id="9792756at2"/>